<dbReference type="SUPFAM" id="SSF53244">
    <property type="entry name" value="MurD-like peptide ligases, peptide-binding domain"/>
    <property type="match status" value="1"/>
</dbReference>
<proteinExistence type="predicted"/>
<name>X0S2W4_9ZZZZ</name>
<sequence length="131" mass="14219">GAQNVGSALALKKALKNAFSYKRLFLILGVMRDKDIDGVCRELGGITNYAVATTAKTERACPPEIIKKKILSYNSDIDVITADSVAEAVERCRKQASEEDLILITGSLYVVAEAMQCFQNQASDSNVARFA</sequence>
<feature type="domain" description="Mur ligase C-terminal" evidence="1">
    <location>
        <begin position="2"/>
        <end position="107"/>
    </location>
</feature>
<protein>
    <recommendedName>
        <fullName evidence="1">Mur ligase C-terminal domain-containing protein</fullName>
    </recommendedName>
</protein>
<dbReference type="GO" id="GO:0016881">
    <property type="term" value="F:acid-amino acid ligase activity"/>
    <property type="evidence" value="ECO:0007669"/>
    <property type="project" value="InterPro"/>
</dbReference>
<evidence type="ECO:0000313" key="2">
    <source>
        <dbReference type="EMBL" id="GAF70287.1"/>
    </source>
</evidence>
<dbReference type="AlphaFoldDB" id="X0S2W4"/>
<feature type="non-terminal residue" evidence="2">
    <location>
        <position position="1"/>
    </location>
</feature>
<reference evidence="2" key="1">
    <citation type="journal article" date="2014" name="Front. Microbiol.">
        <title>High frequency of phylogenetically diverse reductive dehalogenase-homologous genes in deep subseafloor sedimentary metagenomes.</title>
        <authorList>
            <person name="Kawai M."/>
            <person name="Futagami T."/>
            <person name="Toyoda A."/>
            <person name="Takaki Y."/>
            <person name="Nishi S."/>
            <person name="Hori S."/>
            <person name="Arai W."/>
            <person name="Tsubouchi T."/>
            <person name="Morono Y."/>
            <person name="Uchiyama I."/>
            <person name="Ito T."/>
            <person name="Fujiyama A."/>
            <person name="Inagaki F."/>
            <person name="Takami H."/>
        </authorList>
    </citation>
    <scope>NUCLEOTIDE SEQUENCE</scope>
    <source>
        <strain evidence="2">Expedition CK06-06</strain>
    </source>
</reference>
<organism evidence="2">
    <name type="scientific">marine sediment metagenome</name>
    <dbReference type="NCBI Taxonomy" id="412755"/>
    <lineage>
        <taxon>unclassified sequences</taxon>
        <taxon>metagenomes</taxon>
        <taxon>ecological metagenomes</taxon>
    </lineage>
</organism>
<comment type="caution">
    <text evidence="2">The sequence shown here is derived from an EMBL/GenBank/DDBJ whole genome shotgun (WGS) entry which is preliminary data.</text>
</comment>
<gene>
    <name evidence="2" type="ORF">S01H1_07634</name>
</gene>
<accession>X0S2W4</accession>
<dbReference type="EMBL" id="BARS01003928">
    <property type="protein sequence ID" value="GAF70287.1"/>
    <property type="molecule type" value="Genomic_DNA"/>
</dbReference>
<dbReference type="InterPro" id="IPR036615">
    <property type="entry name" value="Mur_ligase_C_dom_sf"/>
</dbReference>
<dbReference type="Gene3D" id="3.90.190.20">
    <property type="entry name" value="Mur ligase, C-terminal domain"/>
    <property type="match status" value="1"/>
</dbReference>
<dbReference type="InterPro" id="IPR004101">
    <property type="entry name" value="Mur_ligase_C"/>
</dbReference>
<evidence type="ECO:0000259" key="1">
    <source>
        <dbReference type="Pfam" id="PF02875"/>
    </source>
</evidence>
<dbReference type="Pfam" id="PF02875">
    <property type="entry name" value="Mur_ligase_C"/>
    <property type="match status" value="1"/>
</dbReference>